<dbReference type="Pfam" id="PF19780">
    <property type="entry name" value="DUF6265"/>
    <property type="match status" value="1"/>
</dbReference>
<name>A0A2K9NAI7_9PROT</name>
<evidence type="ECO:0000313" key="1">
    <source>
        <dbReference type="EMBL" id="AUN30114.1"/>
    </source>
</evidence>
<reference evidence="1 2" key="1">
    <citation type="submission" date="2017-12" db="EMBL/GenBank/DDBJ databases">
        <title>Genomes of bacteria within cyanobacterial aggregates.</title>
        <authorList>
            <person name="Cai H."/>
        </authorList>
    </citation>
    <scope>NUCLEOTIDE SEQUENCE [LARGE SCALE GENOMIC DNA]</scope>
    <source>
        <strain evidence="1 2">TH16</strain>
    </source>
</reference>
<evidence type="ECO:0000313" key="2">
    <source>
        <dbReference type="Proteomes" id="UP000234752"/>
    </source>
</evidence>
<dbReference type="InterPro" id="IPR046232">
    <property type="entry name" value="DUF6265"/>
</dbReference>
<dbReference type="EMBL" id="CP025611">
    <property type="protein sequence ID" value="AUN30114.1"/>
    <property type="molecule type" value="Genomic_DNA"/>
</dbReference>
<protein>
    <submittedName>
        <fullName evidence="1">Uncharacterized protein</fullName>
    </submittedName>
</protein>
<dbReference type="OrthoDB" id="5382295at2"/>
<dbReference type="AlphaFoldDB" id="A0A2K9NAI7"/>
<keyword evidence="2" id="KW-1185">Reference proteome</keyword>
<dbReference type="RefSeq" id="WP_102111817.1">
    <property type="nucleotide sequence ID" value="NZ_BMGN01000002.1"/>
</dbReference>
<dbReference type="KEGG" id="ncb:C0V82_07620"/>
<sequence>MRRLLPLLLLLSLALPCRAADPVIEDLAWLSGQWLGGEGERRMEEHYMRPAAGIIVGMSRTVRPGKPPQVEFIRIGPGADGKLAYHAHPQGQSPASFTLIESAPGLAVFTNPAHDFPQKITYRRDGDTLSATIEGPGKDGQVKRFGWSWRLAGAAP</sequence>
<gene>
    <name evidence="1" type="ORF">C0V82_07620</name>
</gene>
<dbReference type="Proteomes" id="UP000234752">
    <property type="component" value="Chromosome eg_1"/>
</dbReference>
<accession>A0A2K9NAI7</accession>
<organism evidence="1 2">
    <name type="scientific">Niveispirillum cyanobacteriorum</name>
    <dbReference type="NCBI Taxonomy" id="1612173"/>
    <lineage>
        <taxon>Bacteria</taxon>
        <taxon>Pseudomonadati</taxon>
        <taxon>Pseudomonadota</taxon>
        <taxon>Alphaproteobacteria</taxon>
        <taxon>Rhodospirillales</taxon>
        <taxon>Azospirillaceae</taxon>
        <taxon>Niveispirillum</taxon>
    </lineage>
</organism>
<proteinExistence type="predicted"/>